<gene>
    <name evidence="1" type="ORF">JOB18_003975</name>
</gene>
<sequence length="71" mass="8163">MSVASQLSAVVCTQLAWRQSAPSKQDAPSMNTMRCHSFMRIEYDRERLADRSSRRSDIVNTAFAFRPHVFI</sequence>
<dbReference type="Proteomes" id="UP000693946">
    <property type="component" value="Linkage Group LG11"/>
</dbReference>
<evidence type="ECO:0008006" key="3">
    <source>
        <dbReference type="Google" id="ProtNLM"/>
    </source>
</evidence>
<evidence type="ECO:0000313" key="1">
    <source>
        <dbReference type="EMBL" id="KAG7519210.1"/>
    </source>
</evidence>
<proteinExistence type="predicted"/>
<evidence type="ECO:0000313" key="2">
    <source>
        <dbReference type="Proteomes" id="UP000693946"/>
    </source>
</evidence>
<name>A0AAV6SQ90_SOLSE</name>
<dbReference type="EMBL" id="JAGKHQ010000003">
    <property type="protein sequence ID" value="KAG7519210.1"/>
    <property type="molecule type" value="Genomic_DNA"/>
</dbReference>
<comment type="caution">
    <text evidence="1">The sequence shown here is derived from an EMBL/GenBank/DDBJ whole genome shotgun (WGS) entry which is preliminary data.</text>
</comment>
<accession>A0AAV6SQ90</accession>
<protein>
    <recommendedName>
        <fullName evidence="3">Secreted protein</fullName>
    </recommendedName>
</protein>
<reference evidence="1 2" key="1">
    <citation type="journal article" date="2021" name="Sci. Rep.">
        <title>Chromosome anchoring in Senegalese sole (Solea senegalensis) reveals sex-associated markers and genome rearrangements in flatfish.</title>
        <authorList>
            <person name="Guerrero-Cozar I."/>
            <person name="Gomez-Garrido J."/>
            <person name="Berbel C."/>
            <person name="Martinez-Blanch J.F."/>
            <person name="Alioto T."/>
            <person name="Claros M.G."/>
            <person name="Gagnaire P.A."/>
            <person name="Manchado M."/>
        </authorList>
    </citation>
    <scope>NUCLEOTIDE SEQUENCE [LARGE SCALE GENOMIC DNA]</scope>
    <source>
        <strain evidence="1">Sse05_10M</strain>
    </source>
</reference>
<organism evidence="1 2">
    <name type="scientific">Solea senegalensis</name>
    <name type="common">Senegalese sole</name>
    <dbReference type="NCBI Taxonomy" id="28829"/>
    <lineage>
        <taxon>Eukaryota</taxon>
        <taxon>Metazoa</taxon>
        <taxon>Chordata</taxon>
        <taxon>Craniata</taxon>
        <taxon>Vertebrata</taxon>
        <taxon>Euteleostomi</taxon>
        <taxon>Actinopterygii</taxon>
        <taxon>Neopterygii</taxon>
        <taxon>Teleostei</taxon>
        <taxon>Neoteleostei</taxon>
        <taxon>Acanthomorphata</taxon>
        <taxon>Carangaria</taxon>
        <taxon>Pleuronectiformes</taxon>
        <taxon>Pleuronectoidei</taxon>
        <taxon>Soleidae</taxon>
        <taxon>Solea</taxon>
    </lineage>
</organism>
<keyword evidence="2" id="KW-1185">Reference proteome</keyword>
<dbReference type="AlphaFoldDB" id="A0AAV6SQ90"/>